<dbReference type="SUPFAM" id="SSF57959">
    <property type="entry name" value="Leucine zipper domain"/>
    <property type="match status" value="1"/>
</dbReference>
<dbReference type="CDD" id="cd14686">
    <property type="entry name" value="bZIP"/>
    <property type="match status" value="1"/>
</dbReference>
<dbReference type="EMBL" id="RSCD01000026">
    <property type="protein sequence ID" value="RSH82812.1"/>
    <property type="molecule type" value="Genomic_DNA"/>
</dbReference>
<dbReference type="Proteomes" id="UP000279259">
    <property type="component" value="Unassembled WGS sequence"/>
</dbReference>
<keyword evidence="3" id="KW-1185">Reference proteome</keyword>
<evidence type="ECO:0000313" key="2">
    <source>
        <dbReference type="EMBL" id="RSH82812.1"/>
    </source>
</evidence>
<dbReference type="OrthoDB" id="2574524at2759"/>
<feature type="compositionally biased region" description="Gly residues" evidence="1">
    <location>
        <begin position="288"/>
        <end position="307"/>
    </location>
</feature>
<feature type="region of interest" description="Disordered" evidence="1">
    <location>
        <begin position="332"/>
        <end position="351"/>
    </location>
</feature>
<feature type="region of interest" description="Disordered" evidence="1">
    <location>
        <begin position="1"/>
        <end position="52"/>
    </location>
</feature>
<proteinExistence type="predicted"/>
<organism evidence="2 3">
    <name type="scientific">Saitozyma podzolica</name>
    <dbReference type="NCBI Taxonomy" id="1890683"/>
    <lineage>
        <taxon>Eukaryota</taxon>
        <taxon>Fungi</taxon>
        <taxon>Dikarya</taxon>
        <taxon>Basidiomycota</taxon>
        <taxon>Agaricomycotina</taxon>
        <taxon>Tremellomycetes</taxon>
        <taxon>Tremellales</taxon>
        <taxon>Trimorphomycetaceae</taxon>
        <taxon>Saitozyma</taxon>
    </lineage>
</organism>
<feature type="region of interest" description="Disordered" evidence="1">
    <location>
        <begin position="288"/>
        <end position="326"/>
    </location>
</feature>
<sequence length="455" mass="47761">MPGTRSLKQTDSFNSSGATIMPEVVSRTDSRTHGSRSGSGSGSGFGGNSLRMLSSQDSVSREFDAALGAGDDGMIRLLQGQSNSGQWDFLRELNLPNDSPHLDIPADGSFHFDPTMLSADPAAHPISDDVPYPQPTTSPTNFQNLKLETSASPFAPSPSLVPDFRPASATSFHSNHSVHSIHSIHSHSQSHSQSVHSYHSRGGIHRDSISGSEYSCSATDVSEDQDVPMTSVTGTGLGQGDALTELNLAGMELGEGGTMQWAAYEAVRRQVDGVSPAVIGLGHAGVNGQGQGQVQGPGPGQGQGGRLGPIRGVGSVGGGGDDDKKRFDRLEHRRSINRKSAQKHRARRKEELETLTQTIAERDSRIAFLEKELAVEKAKFQQMVGFIKDHTVIGARFAQSQAAQATQGQGQAQGQAQGQSGGGGVGDTGSAAQVGAAVGRDGKRRSARLGDPGPW</sequence>
<feature type="region of interest" description="Disordered" evidence="1">
    <location>
        <begin position="406"/>
        <end position="455"/>
    </location>
</feature>
<feature type="compositionally biased region" description="Low complexity" evidence="1">
    <location>
        <begin position="406"/>
        <end position="418"/>
    </location>
</feature>
<accession>A0A427XVF3</accession>
<protein>
    <recommendedName>
        <fullName evidence="4">BZIP domain-containing protein</fullName>
    </recommendedName>
</protein>
<feature type="compositionally biased region" description="Basic residues" evidence="1">
    <location>
        <begin position="335"/>
        <end position="347"/>
    </location>
</feature>
<dbReference type="GO" id="GO:0003700">
    <property type="term" value="F:DNA-binding transcription factor activity"/>
    <property type="evidence" value="ECO:0007669"/>
    <property type="project" value="InterPro"/>
</dbReference>
<feature type="compositionally biased region" description="Polar residues" evidence="1">
    <location>
        <begin position="1"/>
        <end position="18"/>
    </location>
</feature>
<evidence type="ECO:0008006" key="4">
    <source>
        <dbReference type="Google" id="ProtNLM"/>
    </source>
</evidence>
<evidence type="ECO:0000256" key="1">
    <source>
        <dbReference type="SAM" id="MobiDB-lite"/>
    </source>
</evidence>
<reference evidence="2 3" key="1">
    <citation type="submission" date="2018-11" db="EMBL/GenBank/DDBJ databases">
        <title>Genome sequence of Saitozyma podzolica DSM 27192.</title>
        <authorList>
            <person name="Aliyu H."/>
            <person name="Gorte O."/>
            <person name="Ochsenreither K."/>
        </authorList>
    </citation>
    <scope>NUCLEOTIDE SEQUENCE [LARGE SCALE GENOMIC DNA]</scope>
    <source>
        <strain evidence="2 3">DSM 27192</strain>
    </source>
</reference>
<dbReference type="InterPro" id="IPR046347">
    <property type="entry name" value="bZIP_sf"/>
</dbReference>
<gene>
    <name evidence="2" type="ORF">EHS25_005802</name>
</gene>
<comment type="caution">
    <text evidence="2">The sequence shown here is derived from an EMBL/GenBank/DDBJ whole genome shotgun (WGS) entry which is preliminary data.</text>
</comment>
<evidence type="ECO:0000313" key="3">
    <source>
        <dbReference type="Proteomes" id="UP000279259"/>
    </source>
</evidence>
<name>A0A427XVF3_9TREE</name>
<dbReference type="AlphaFoldDB" id="A0A427XVF3"/>
<feature type="compositionally biased region" description="Gly residues" evidence="1">
    <location>
        <begin position="37"/>
        <end position="47"/>
    </location>
</feature>